<dbReference type="InterPro" id="IPR036671">
    <property type="entry name" value="DPH_MB_sf"/>
</dbReference>
<dbReference type="PANTHER" id="PTHR21454:SF46">
    <property type="entry name" value="DIPHTHAMIDE BIOSYNTHESIS PROTEIN 4"/>
    <property type="match status" value="1"/>
</dbReference>
<accession>A0A1Y2DSS8</accession>
<comment type="pathway">
    <text evidence="4">Protein modification; peptidyl-diphthamide biosynthesis.</text>
</comment>
<dbReference type="FunCoup" id="A0A1Y2DSS8">
    <property type="interactions" value="352"/>
</dbReference>
<evidence type="ECO:0000313" key="15">
    <source>
        <dbReference type="EMBL" id="ORY62331.1"/>
    </source>
</evidence>
<evidence type="ECO:0000256" key="8">
    <source>
        <dbReference type="ARBA" id="ARBA00022723"/>
    </source>
</evidence>
<dbReference type="Pfam" id="PF00226">
    <property type="entry name" value="DnaJ"/>
    <property type="match status" value="1"/>
</dbReference>
<keyword evidence="7" id="KW-0963">Cytoplasm</keyword>
<organism evidence="15 16">
    <name type="scientific">Pseudomassariella vexata</name>
    <dbReference type="NCBI Taxonomy" id="1141098"/>
    <lineage>
        <taxon>Eukaryota</taxon>
        <taxon>Fungi</taxon>
        <taxon>Dikarya</taxon>
        <taxon>Ascomycota</taxon>
        <taxon>Pezizomycotina</taxon>
        <taxon>Sordariomycetes</taxon>
        <taxon>Xylariomycetidae</taxon>
        <taxon>Amphisphaeriales</taxon>
        <taxon>Pseudomassariaceae</taxon>
        <taxon>Pseudomassariella</taxon>
    </lineage>
</organism>
<dbReference type="PROSITE" id="PS51074">
    <property type="entry name" value="DPH_MB"/>
    <property type="match status" value="1"/>
</dbReference>
<evidence type="ECO:0000256" key="10">
    <source>
        <dbReference type="ARBA" id="ARBA00023004"/>
    </source>
</evidence>
<feature type="domain" description="J" evidence="13">
    <location>
        <begin position="11"/>
        <end position="95"/>
    </location>
</feature>
<comment type="caution">
    <text evidence="15">The sequence shown here is derived from an EMBL/GenBank/DDBJ whole genome shotgun (WGS) entry which is preliminary data.</text>
</comment>
<dbReference type="SMART" id="SM00271">
    <property type="entry name" value="DnaJ"/>
    <property type="match status" value="1"/>
</dbReference>
<dbReference type="InterPro" id="IPR001623">
    <property type="entry name" value="DnaJ_domain"/>
</dbReference>
<dbReference type="UniPathway" id="UPA00559"/>
<dbReference type="Gene3D" id="1.10.287.110">
    <property type="entry name" value="DnaJ domain"/>
    <property type="match status" value="1"/>
</dbReference>
<dbReference type="EMBL" id="MCFJ01000009">
    <property type="protein sequence ID" value="ORY62331.1"/>
    <property type="molecule type" value="Genomic_DNA"/>
</dbReference>
<evidence type="ECO:0000256" key="12">
    <source>
        <dbReference type="SAM" id="MobiDB-lite"/>
    </source>
</evidence>
<sequence>MPASNSSVEPTLYEILSLTPKSLEGQDPPTQTKAVKQAYRAALLKHHPDKNQQAKSQSEGTANSKTATHYTVDQITHAYTVLSDSKQRREYTRSLQTRTRTTTTSSSTRNGKTTTRTQCHSFQTGVETVDLDDLSWDGKRGVYYWSCRCGNPRGFCFREMDLDEVGEEGELMVECAGCSLWLKVLFEEVEDDEDAEGTGQQVQSSNSNSGEKVVQRGSAEGKTGGWSWKFNFGISIGGSAGINATAGRS</sequence>
<feature type="region of interest" description="Disordered" evidence="12">
    <location>
        <begin position="46"/>
        <end position="65"/>
    </location>
</feature>
<keyword evidence="10" id="KW-0408">Iron</keyword>
<comment type="subcellular location">
    <subcellularLocation>
        <location evidence="3">Cytoplasm</location>
    </subcellularLocation>
    <subcellularLocation>
        <location evidence="2">Nucleus</location>
    </subcellularLocation>
</comment>
<evidence type="ECO:0000256" key="4">
    <source>
        <dbReference type="ARBA" id="ARBA00005156"/>
    </source>
</evidence>
<reference evidence="15 16" key="1">
    <citation type="submission" date="2016-07" db="EMBL/GenBank/DDBJ databases">
        <title>Pervasive Adenine N6-methylation of Active Genes in Fungi.</title>
        <authorList>
            <consortium name="DOE Joint Genome Institute"/>
            <person name="Mondo S.J."/>
            <person name="Dannebaum R.O."/>
            <person name="Kuo R.C."/>
            <person name="Labutti K."/>
            <person name="Haridas S."/>
            <person name="Kuo A."/>
            <person name="Salamov A."/>
            <person name="Ahrendt S.R."/>
            <person name="Lipzen A."/>
            <person name="Sullivan W."/>
            <person name="Andreopoulos W.B."/>
            <person name="Clum A."/>
            <person name="Lindquist E."/>
            <person name="Daum C."/>
            <person name="Ramamoorthy G.K."/>
            <person name="Gryganskyi A."/>
            <person name="Culley D."/>
            <person name="Magnuson J.K."/>
            <person name="James T.Y."/>
            <person name="O'Malley M.A."/>
            <person name="Stajich J.E."/>
            <person name="Spatafora J.W."/>
            <person name="Visel A."/>
            <person name="Grigoriev I.V."/>
        </authorList>
    </citation>
    <scope>NUCLEOTIDE SEQUENCE [LARGE SCALE GENOMIC DNA]</scope>
    <source>
        <strain evidence="15 16">CBS 129021</strain>
    </source>
</reference>
<dbReference type="Gene3D" id="3.10.660.10">
    <property type="entry name" value="DPH Zinc finger"/>
    <property type="match status" value="1"/>
</dbReference>
<evidence type="ECO:0000256" key="11">
    <source>
        <dbReference type="ARBA" id="ARBA00023242"/>
    </source>
</evidence>
<dbReference type="GO" id="GO:0005737">
    <property type="term" value="C:cytoplasm"/>
    <property type="evidence" value="ECO:0007669"/>
    <property type="project" value="UniProtKB-SubCell"/>
</dbReference>
<keyword evidence="9" id="KW-0862">Zinc</keyword>
<evidence type="ECO:0000256" key="2">
    <source>
        <dbReference type="ARBA" id="ARBA00004123"/>
    </source>
</evidence>
<feature type="region of interest" description="Disordered" evidence="12">
    <location>
        <begin position="192"/>
        <end position="227"/>
    </location>
</feature>
<dbReference type="InterPro" id="IPR036869">
    <property type="entry name" value="J_dom_sf"/>
</dbReference>
<dbReference type="SUPFAM" id="SSF144217">
    <property type="entry name" value="CSL zinc finger"/>
    <property type="match status" value="1"/>
</dbReference>
<dbReference type="GO" id="GO:0017183">
    <property type="term" value="P:protein histidyl modification to diphthamide"/>
    <property type="evidence" value="ECO:0007669"/>
    <property type="project" value="UniProtKB-UniPathway"/>
</dbReference>
<dbReference type="SUPFAM" id="SSF46565">
    <property type="entry name" value="Chaperone J-domain"/>
    <property type="match status" value="1"/>
</dbReference>
<evidence type="ECO:0000256" key="1">
    <source>
        <dbReference type="ARBA" id="ARBA00003474"/>
    </source>
</evidence>
<evidence type="ECO:0000259" key="14">
    <source>
        <dbReference type="PROSITE" id="PS51074"/>
    </source>
</evidence>
<keyword evidence="11" id="KW-0539">Nucleus</keyword>
<dbReference type="GeneID" id="63772522"/>
<proteinExistence type="inferred from homology"/>
<gene>
    <name evidence="15" type="ORF">BCR38DRAFT_347075</name>
</gene>
<evidence type="ECO:0000256" key="3">
    <source>
        <dbReference type="ARBA" id="ARBA00004496"/>
    </source>
</evidence>
<dbReference type="AlphaFoldDB" id="A0A1Y2DSS8"/>
<dbReference type="CDD" id="cd06257">
    <property type="entry name" value="DnaJ"/>
    <property type="match status" value="1"/>
</dbReference>
<comment type="function">
    <text evidence="1">Required for the first step of diphthamide biosynthesis, the transfer of 3-amino-3-carboxypropyl from S-adenosyl-L-methionine to a histidine residue. Diphthamide is a post-translational modification of histidine which occurs in elongation factor 2.</text>
</comment>
<evidence type="ECO:0000256" key="5">
    <source>
        <dbReference type="ARBA" id="ARBA00006169"/>
    </source>
</evidence>
<keyword evidence="8" id="KW-0479">Metal-binding</keyword>
<dbReference type="InterPro" id="IPR007872">
    <property type="entry name" value="DPH_MB_dom"/>
</dbReference>
<dbReference type="InParanoid" id="A0A1Y2DSS8"/>
<feature type="region of interest" description="Disordered" evidence="12">
    <location>
        <begin position="87"/>
        <end position="117"/>
    </location>
</feature>
<name>A0A1Y2DSS8_9PEZI</name>
<protein>
    <recommendedName>
        <fullName evidence="6">Diphthamide biosynthesis protein 4</fullName>
    </recommendedName>
</protein>
<dbReference type="PANTHER" id="PTHR21454">
    <property type="entry name" value="DPH3 HOMOLOG-RELATED"/>
    <property type="match status" value="1"/>
</dbReference>
<dbReference type="InterPro" id="IPR044248">
    <property type="entry name" value="DPH3/4-like"/>
</dbReference>
<dbReference type="OrthoDB" id="445556at2759"/>
<dbReference type="STRING" id="1141098.A0A1Y2DSS8"/>
<evidence type="ECO:0000256" key="6">
    <source>
        <dbReference type="ARBA" id="ARBA00021797"/>
    </source>
</evidence>
<dbReference type="GO" id="GO:0046872">
    <property type="term" value="F:metal ion binding"/>
    <property type="evidence" value="ECO:0007669"/>
    <property type="project" value="UniProtKB-KW"/>
</dbReference>
<evidence type="ECO:0000256" key="9">
    <source>
        <dbReference type="ARBA" id="ARBA00022833"/>
    </source>
</evidence>
<dbReference type="RefSeq" id="XP_040714167.1">
    <property type="nucleotide sequence ID" value="XM_040856310.1"/>
</dbReference>
<feature type="compositionally biased region" description="Polar residues" evidence="12">
    <location>
        <begin position="51"/>
        <end position="65"/>
    </location>
</feature>
<dbReference type="GO" id="GO:0005634">
    <property type="term" value="C:nucleus"/>
    <property type="evidence" value="ECO:0007669"/>
    <property type="project" value="UniProtKB-SubCell"/>
</dbReference>
<dbReference type="Proteomes" id="UP000193689">
    <property type="component" value="Unassembled WGS sequence"/>
</dbReference>
<comment type="similarity">
    <text evidence="5">Belongs to the DPH4 family.</text>
</comment>
<evidence type="ECO:0000313" key="16">
    <source>
        <dbReference type="Proteomes" id="UP000193689"/>
    </source>
</evidence>
<keyword evidence="16" id="KW-1185">Reference proteome</keyword>
<evidence type="ECO:0000256" key="7">
    <source>
        <dbReference type="ARBA" id="ARBA00022490"/>
    </source>
</evidence>
<dbReference type="PROSITE" id="PS50076">
    <property type="entry name" value="DNAJ_2"/>
    <property type="match status" value="1"/>
</dbReference>
<feature type="compositionally biased region" description="Low complexity" evidence="12">
    <location>
        <begin position="93"/>
        <end position="117"/>
    </location>
</feature>
<feature type="domain" description="DPH-type MB" evidence="14">
    <location>
        <begin position="125"/>
        <end position="187"/>
    </location>
</feature>
<evidence type="ECO:0000259" key="13">
    <source>
        <dbReference type="PROSITE" id="PS50076"/>
    </source>
</evidence>
<dbReference type="Pfam" id="PF05207">
    <property type="entry name" value="Zn_ribbon_CSL"/>
    <property type="match status" value="1"/>
</dbReference>